<organism evidence="1 2">
    <name type="scientific">Raoultella terrigena</name>
    <name type="common">Klebsiella terrigena</name>
    <dbReference type="NCBI Taxonomy" id="577"/>
    <lineage>
        <taxon>Bacteria</taxon>
        <taxon>Pseudomonadati</taxon>
        <taxon>Pseudomonadota</taxon>
        <taxon>Gammaproteobacteria</taxon>
        <taxon>Enterobacterales</taxon>
        <taxon>Enterobacteriaceae</taxon>
        <taxon>Klebsiella/Raoultella group</taxon>
        <taxon>Raoultella</taxon>
    </lineage>
</organism>
<dbReference type="Proteomes" id="UP000339249">
    <property type="component" value="Unassembled WGS sequence"/>
</dbReference>
<sequence length="120" mass="13140">MGVDWDLHLLSPLHSVFGDEHEYRPKNGTAPFSINGIFDRGYAQAAENLDGDSVINTSSPMLGVRDAEFRKLGKPQPEVSDRVFIKTVGGHVINQLFVVSNVEPDSHGGSRLVLNVVKAR</sequence>
<dbReference type="EMBL" id="CABDVU010000001">
    <property type="protein sequence ID" value="VTN15511.1"/>
    <property type="molecule type" value="Genomic_DNA"/>
</dbReference>
<evidence type="ECO:0000313" key="1">
    <source>
        <dbReference type="EMBL" id="VTN15511.1"/>
    </source>
</evidence>
<dbReference type="InterPro" id="IPR008018">
    <property type="entry name" value="Phage_tail_attach_FII"/>
</dbReference>
<proteinExistence type="predicted"/>
<dbReference type="Gene3D" id="2.40.10.180">
    <property type="entry name" value="Phage tail proteins"/>
    <property type="match status" value="1"/>
</dbReference>
<protein>
    <recommendedName>
        <fullName evidence="3">Phage protein</fullName>
    </recommendedName>
</protein>
<evidence type="ECO:0008006" key="3">
    <source>
        <dbReference type="Google" id="ProtNLM"/>
    </source>
</evidence>
<reference evidence="1 2" key="1">
    <citation type="submission" date="2019-04" db="EMBL/GenBank/DDBJ databases">
        <authorList>
            <consortium name="Pathogen Informatics"/>
        </authorList>
    </citation>
    <scope>NUCLEOTIDE SEQUENCE [LARGE SCALE GENOMIC DNA]</scope>
    <source>
        <strain evidence="1 2">NCTC9185</strain>
    </source>
</reference>
<dbReference type="AlphaFoldDB" id="A0A4U9DCF8"/>
<name>A0A4U9DCF8_RAOTE</name>
<dbReference type="GO" id="GO:0019068">
    <property type="term" value="P:virion assembly"/>
    <property type="evidence" value="ECO:0007669"/>
    <property type="project" value="InterPro"/>
</dbReference>
<evidence type="ECO:0000313" key="2">
    <source>
        <dbReference type="Proteomes" id="UP000339249"/>
    </source>
</evidence>
<dbReference type="Pfam" id="PF05354">
    <property type="entry name" value="Phage_attach"/>
    <property type="match status" value="1"/>
</dbReference>
<dbReference type="InterPro" id="IPR053734">
    <property type="entry name" value="Phage_Head-Tail_Connect_sf"/>
</dbReference>
<accession>A0A4U9DCF8</accession>
<gene>
    <name evidence="1" type="ORF">NCTC9185_07599</name>
</gene>